<evidence type="ECO:0000256" key="4">
    <source>
        <dbReference type="ARBA" id="ARBA00022723"/>
    </source>
</evidence>
<dbReference type="Gene3D" id="3.30.160.60">
    <property type="entry name" value="Classic Zinc Finger"/>
    <property type="match status" value="7"/>
</dbReference>
<dbReference type="Pfam" id="PF14973">
    <property type="entry name" value="TINF2_N"/>
    <property type="match status" value="1"/>
</dbReference>
<dbReference type="GeneTree" id="ENSGT00940000154308"/>
<evidence type="ECO:0000256" key="12">
    <source>
        <dbReference type="PROSITE-ProRule" id="PRU00042"/>
    </source>
</evidence>
<dbReference type="GO" id="GO:0010468">
    <property type="term" value="P:regulation of gene expression"/>
    <property type="evidence" value="ECO:0007669"/>
    <property type="project" value="TreeGrafter"/>
</dbReference>
<keyword evidence="9" id="KW-0238">DNA-binding</keyword>
<sequence>MDIVWKKEGSPLPLPSLHLLVPPVRLMSAFMWHVAQRHHVMQYDKLAEFISLVTEIVPELLSCGQRAQLVMGLRARLVLELCRDDGLANLQTIQSHLDKIHACTADLSSSHQQTSMEVLKTSYTNFANLVQKLLNVPFEKEYFFQEVFPTNYGSAYDQTLQQLVSEFLSRLEQLLPAPDYTQTAAWLTETTAVAEEFGQHLSEPFALKTLLLYHRQLGTLSTGPSCSQEDVILSTLALPPEFDVEKFSVLYSGDEDYEEEGLAMLDSEDKDSSQSSDTGSEDLLPTKKSGPLAKLFICPQCSFAHQVKRKVQEHIQREHQMRITLDGKESAKKGRKRAEQKKKDLIIKNKKVHKQKSDSQRKWEHKRKDTLENKRERKRKKEDNSENKKERCNQRELSADDRRFLSTRAVNKNFTEEETKCPKCDKVFELPNQLKTHLKLHTLPYHCSQCEKGFTSKSGYYQHQRVHKKGRTFVCSHCNKGFLCTYSLKQHELMHTEGPSHLCTVCGKRFSKLGIVRHMRMHKGEKNYLCTTCGKSFLSSGELLLHTRSHTRETPYTCTHCGKGFTNTSHLNVHVRSHTGERPYLCSQCPKRFITLNCLKRHMLCHDGVKPYKCSNCGKEFTQQGNLKRHLTTHQPDT</sequence>
<dbReference type="FunFam" id="3.30.160.60:FF:000110">
    <property type="entry name" value="Zinc finger protein-like"/>
    <property type="match status" value="1"/>
</dbReference>
<comment type="function">
    <text evidence="1">May be involved in transcriptional regulation.</text>
</comment>
<dbReference type="FunFam" id="3.30.160.60:FF:000624">
    <property type="entry name" value="zinc finger protein 697"/>
    <property type="match status" value="1"/>
</dbReference>
<evidence type="ECO:0000256" key="8">
    <source>
        <dbReference type="ARBA" id="ARBA00023015"/>
    </source>
</evidence>
<comment type="similarity">
    <text evidence="3">Belongs to the krueppel C2H2-type zinc-finger protein family.</text>
</comment>
<protein>
    <submittedName>
        <fullName evidence="15">Zinc finger protein 260-like</fullName>
    </submittedName>
</protein>
<keyword evidence="6 12" id="KW-0863">Zinc-finger</keyword>
<dbReference type="GO" id="GO:0005634">
    <property type="term" value="C:nucleus"/>
    <property type="evidence" value="ECO:0007669"/>
    <property type="project" value="UniProtKB-SubCell"/>
</dbReference>
<evidence type="ECO:0000256" key="9">
    <source>
        <dbReference type="ARBA" id="ARBA00023125"/>
    </source>
</evidence>
<feature type="domain" description="C2H2-type" evidence="14">
    <location>
        <begin position="501"/>
        <end position="527"/>
    </location>
</feature>
<feature type="domain" description="C2H2-type" evidence="14">
    <location>
        <begin position="419"/>
        <end position="442"/>
    </location>
</feature>
<feature type="region of interest" description="Disordered" evidence="13">
    <location>
        <begin position="266"/>
        <end position="287"/>
    </location>
</feature>
<feature type="domain" description="C2H2-type" evidence="14">
    <location>
        <begin position="528"/>
        <end position="555"/>
    </location>
</feature>
<keyword evidence="5" id="KW-0677">Repeat</keyword>
<dbReference type="SMART" id="SM00355">
    <property type="entry name" value="ZnF_C2H2"/>
    <property type="match status" value="9"/>
</dbReference>
<keyword evidence="16" id="KW-1185">Reference proteome</keyword>
<feature type="domain" description="C2H2-type" evidence="14">
    <location>
        <begin position="612"/>
        <end position="638"/>
    </location>
</feature>
<feature type="domain" description="C2H2-type" evidence="14">
    <location>
        <begin position="473"/>
        <end position="500"/>
    </location>
</feature>
<name>A0A668AV24_9TELE</name>
<evidence type="ECO:0000256" key="5">
    <source>
        <dbReference type="ARBA" id="ARBA00022737"/>
    </source>
</evidence>
<dbReference type="PROSITE" id="PS50157">
    <property type="entry name" value="ZINC_FINGER_C2H2_2"/>
    <property type="match status" value="8"/>
</dbReference>
<reference evidence="15" key="1">
    <citation type="submission" date="2019-06" db="EMBL/GenBank/DDBJ databases">
        <authorList>
            <consortium name="Wellcome Sanger Institute Data Sharing"/>
        </authorList>
    </citation>
    <scope>NUCLEOTIDE SEQUENCE [LARGE SCALE GENOMIC DNA]</scope>
</reference>
<gene>
    <name evidence="15" type="primary">si:dkey-14k9.3</name>
</gene>
<feature type="compositionally biased region" description="Basic and acidic residues" evidence="13">
    <location>
        <begin position="319"/>
        <end position="332"/>
    </location>
</feature>
<evidence type="ECO:0000256" key="10">
    <source>
        <dbReference type="ARBA" id="ARBA00023163"/>
    </source>
</evidence>
<feature type="domain" description="C2H2-type" evidence="14">
    <location>
        <begin position="556"/>
        <end position="583"/>
    </location>
</feature>
<feature type="domain" description="C2H2-type" evidence="14">
    <location>
        <begin position="445"/>
        <end position="472"/>
    </location>
</feature>
<feature type="compositionally biased region" description="Basic and acidic residues" evidence="13">
    <location>
        <begin position="355"/>
        <end position="397"/>
    </location>
</feature>
<feature type="region of interest" description="Disordered" evidence="13">
    <location>
        <begin position="319"/>
        <end position="397"/>
    </location>
</feature>
<dbReference type="FunFam" id="3.30.160.60:FF:000870">
    <property type="entry name" value="zinc finger protein 197 isoform X1"/>
    <property type="match status" value="1"/>
</dbReference>
<dbReference type="InterPro" id="IPR029400">
    <property type="entry name" value="TINF2_N"/>
</dbReference>
<dbReference type="PANTHER" id="PTHR16515">
    <property type="entry name" value="PR DOMAIN ZINC FINGER PROTEIN"/>
    <property type="match status" value="1"/>
</dbReference>
<dbReference type="GO" id="GO:0003677">
    <property type="term" value="F:DNA binding"/>
    <property type="evidence" value="ECO:0007669"/>
    <property type="project" value="UniProtKB-KW"/>
</dbReference>
<keyword evidence="4" id="KW-0479">Metal-binding</keyword>
<organism evidence="15 16">
    <name type="scientific">Myripristis murdjan</name>
    <name type="common">pinecone soldierfish</name>
    <dbReference type="NCBI Taxonomy" id="586833"/>
    <lineage>
        <taxon>Eukaryota</taxon>
        <taxon>Metazoa</taxon>
        <taxon>Chordata</taxon>
        <taxon>Craniata</taxon>
        <taxon>Vertebrata</taxon>
        <taxon>Euteleostomi</taxon>
        <taxon>Actinopterygii</taxon>
        <taxon>Neopterygii</taxon>
        <taxon>Teleostei</taxon>
        <taxon>Neoteleostei</taxon>
        <taxon>Acanthomorphata</taxon>
        <taxon>Holocentriformes</taxon>
        <taxon>Holocentridae</taxon>
        <taxon>Myripristis</taxon>
    </lineage>
</organism>
<dbReference type="FunFam" id="3.30.160.60:FF:000630">
    <property type="entry name" value="Zinc finger protein 180"/>
    <property type="match status" value="1"/>
</dbReference>
<dbReference type="InterPro" id="IPR050331">
    <property type="entry name" value="Zinc_finger"/>
</dbReference>
<dbReference type="Proteomes" id="UP000472263">
    <property type="component" value="Chromosome 23"/>
</dbReference>
<dbReference type="FunFam" id="3.30.160.60:FF:002274">
    <property type="entry name" value="Zinc finger protein 432"/>
    <property type="match status" value="1"/>
</dbReference>
<reference evidence="15" key="3">
    <citation type="submission" date="2025-09" db="UniProtKB">
        <authorList>
            <consortium name="Ensembl"/>
        </authorList>
    </citation>
    <scope>IDENTIFICATION</scope>
</reference>
<dbReference type="OrthoDB" id="3437960at2759"/>
<evidence type="ECO:0000313" key="15">
    <source>
        <dbReference type="Ensembl" id="ENSMMDP00005053304.1"/>
    </source>
</evidence>
<dbReference type="InterPro" id="IPR036236">
    <property type="entry name" value="Znf_C2H2_sf"/>
</dbReference>
<accession>A0A668AV24</accession>
<evidence type="ECO:0000313" key="16">
    <source>
        <dbReference type="Proteomes" id="UP000472263"/>
    </source>
</evidence>
<dbReference type="CDD" id="cd11657">
    <property type="entry name" value="TIN2_N"/>
    <property type="match status" value="1"/>
</dbReference>
<evidence type="ECO:0000256" key="2">
    <source>
        <dbReference type="ARBA" id="ARBA00004123"/>
    </source>
</evidence>
<dbReference type="InterPro" id="IPR013087">
    <property type="entry name" value="Znf_C2H2_type"/>
</dbReference>
<evidence type="ECO:0000256" key="13">
    <source>
        <dbReference type="SAM" id="MobiDB-lite"/>
    </source>
</evidence>
<dbReference type="SUPFAM" id="SSF57667">
    <property type="entry name" value="beta-beta-alpha zinc fingers"/>
    <property type="match status" value="4"/>
</dbReference>
<evidence type="ECO:0000256" key="1">
    <source>
        <dbReference type="ARBA" id="ARBA00003767"/>
    </source>
</evidence>
<proteinExistence type="inferred from homology"/>
<comment type="subcellular location">
    <subcellularLocation>
        <location evidence="2">Nucleus</location>
    </subcellularLocation>
</comment>
<dbReference type="PANTHER" id="PTHR16515:SF49">
    <property type="entry name" value="GASTRULA ZINC FINGER PROTEIN XLCGF49.1-LIKE-RELATED"/>
    <property type="match status" value="1"/>
</dbReference>
<evidence type="ECO:0000256" key="3">
    <source>
        <dbReference type="ARBA" id="ARBA00006991"/>
    </source>
</evidence>
<reference evidence="15" key="2">
    <citation type="submission" date="2025-08" db="UniProtKB">
        <authorList>
            <consortium name="Ensembl"/>
        </authorList>
    </citation>
    <scope>IDENTIFICATION</scope>
</reference>
<dbReference type="Ensembl" id="ENSMMDT00005054341.1">
    <property type="protein sequence ID" value="ENSMMDP00005053304.1"/>
    <property type="gene ID" value="ENSMMDG00005023970.1"/>
</dbReference>
<evidence type="ECO:0000259" key="14">
    <source>
        <dbReference type="PROSITE" id="PS50157"/>
    </source>
</evidence>
<keyword evidence="7" id="KW-0862">Zinc</keyword>
<dbReference type="PROSITE" id="PS00028">
    <property type="entry name" value="ZINC_FINGER_C2H2_1"/>
    <property type="match status" value="7"/>
</dbReference>
<keyword evidence="8" id="KW-0805">Transcription regulation</keyword>
<dbReference type="GO" id="GO:0008270">
    <property type="term" value="F:zinc ion binding"/>
    <property type="evidence" value="ECO:0007669"/>
    <property type="project" value="UniProtKB-KW"/>
</dbReference>
<evidence type="ECO:0000256" key="7">
    <source>
        <dbReference type="ARBA" id="ARBA00022833"/>
    </source>
</evidence>
<evidence type="ECO:0000256" key="6">
    <source>
        <dbReference type="ARBA" id="ARBA00022771"/>
    </source>
</evidence>
<dbReference type="Pfam" id="PF00096">
    <property type="entry name" value="zf-C2H2"/>
    <property type="match status" value="4"/>
</dbReference>
<evidence type="ECO:0000256" key="11">
    <source>
        <dbReference type="ARBA" id="ARBA00023242"/>
    </source>
</evidence>
<feature type="domain" description="C2H2-type" evidence="14">
    <location>
        <begin position="584"/>
        <end position="611"/>
    </location>
</feature>
<dbReference type="InParanoid" id="A0A668AV24"/>
<keyword evidence="10" id="KW-0804">Transcription</keyword>
<dbReference type="AlphaFoldDB" id="A0A668AV24"/>
<keyword evidence="11" id="KW-0539">Nucleus</keyword>